<organism evidence="1 2">
    <name type="scientific">Aphis craccivora</name>
    <name type="common">Cowpea aphid</name>
    <dbReference type="NCBI Taxonomy" id="307492"/>
    <lineage>
        <taxon>Eukaryota</taxon>
        <taxon>Metazoa</taxon>
        <taxon>Ecdysozoa</taxon>
        <taxon>Arthropoda</taxon>
        <taxon>Hexapoda</taxon>
        <taxon>Insecta</taxon>
        <taxon>Pterygota</taxon>
        <taxon>Neoptera</taxon>
        <taxon>Paraneoptera</taxon>
        <taxon>Hemiptera</taxon>
        <taxon>Sternorrhyncha</taxon>
        <taxon>Aphidomorpha</taxon>
        <taxon>Aphidoidea</taxon>
        <taxon>Aphididae</taxon>
        <taxon>Aphidini</taxon>
        <taxon>Aphis</taxon>
        <taxon>Aphis</taxon>
    </lineage>
</organism>
<feature type="non-terminal residue" evidence="1">
    <location>
        <position position="175"/>
    </location>
</feature>
<keyword evidence="2" id="KW-1185">Reference proteome</keyword>
<protein>
    <submittedName>
        <fullName evidence="1">Uncharacterized protein</fullName>
    </submittedName>
</protein>
<dbReference type="AlphaFoldDB" id="A0A6G0ZKT8"/>
<accession>A0A6G0ZKT8</accession>
<proteinExistence type="predicted"/>
<evidence type="ECO:0000313" key="1">
    <source>
        <dbReference type="EMBL" id="KAF0771521.1"/>
    </source>
</evidence>
<comment type="caution">
    <text evidence="1">The sequence shown here is derived from an EMBL/GenBank/DDBJ whole genome shotgun (WGS) entry which is preliminary data.</text>
</comment>
<dbReference type="CDD" id="cd11685">
    <property type="entry name" value="UEV_TSG101-like"/>
    <property type="match status" value="1"/>
</dbReference>
<evidence type="ECO:0000313" key="2">
    <source>
        <dbReference type="Proteomes" id="UP000478052"/>
    </source>
</evidence>
<dbReference type="EMBL" id="VUJU01000285">
    <property type="protein sequence ID" value="KAF0771521.1"/>
    <property type="molecule type" value="Genomic_DNA"/>
</dbReference>
<gene>
    <name evidence="1" type="ORF">FWK35_00000296</name>
</gene>
<name>A0A6G0ZKT8_APHCR</name>
<dbReference type="OrthoDB" id="6610701at2759"/>
<dbReference type="Proteomes" id="UP000478052">
    <property type="component" value="Unassembled WGS sequence"/>
</dbReference>
<reference evidence="1 2" key="1">
    <citation type="submission" date="2019-08" db="EMBL/GenBank/DDBJ databases">
        <title>Whole genome of Aphis craccivora.</title>
        <authorList>
            <person name="Voronova N.V."/>
            <person name="Shulinski R.S."/>
            <person name="Bandarenka Y.V."/>
            <person name="Zhorov D.G."/>
            <person name="Warner D."/>
        </authorList>
    </citation>
    <scope>NUCLEOTIDE SEQUENCE [LARGE SCALE GENOMIC DNA]</scope>
    <source>
        <strain evidence="1">180601</strain>
        <tissue evidence="1">Whole Body</tissue>
    </source>
</reference>
<sequence>MTVDVMHQRDSTGENILALSTNNNKYTDESRKEDDPQELEKILHNEADLIKISAFKRINQLSNGSYNNQKKFILLKLEGTIELIKYYGVSYNCPMVKFTFAQGLYYVHRCQKIYGKDRGNCLLMKIRLLESFIFSHKVEENRIMRYWFKKTKEEAEIYFKNDPRIQFVEARIACE</sequence>